<dbReference type="KEGG" id="puo:RZN69_02890"/>
<proteinExistence type="predicted"/>
<gene>
    <name evidence="4" type="ORF">RZN69_02890</name>
</gene>
<evidence type="ECO:0000313" key="4">
    <source>
        <dbReference type="EMBL" id="WOO43747.1"/>
    </source>
</evidence>
<evidence type="ECO:0000313" key="5">
    <source>
        <dbReference type="Proteomes" id="UP001304300"/>
    </source>
</evidence>
<organism evidence="4 5">
    <name type="scientific">Rubellicoccus peritrichatus</name>
    <dbReference type="NCBI Taxonomy" id="3080537"/>
    <lineage>
        <taxon>Bacteria</taxon>
        <taxon>Pseudomonadati</taxon>
        <taxon>Verrucomicrobiota</taxon>
        <taxon>Opitutia</taxon>
        <taxon>Puniceicoccales</taxon>
        <taxon>Cerasicoccaceae</taxon>
        <taxon>Rubellicoccus</taxon>
    </lineage>
</organism>
<dbReference type="InterPro" id="IPR001296">
    <property type="entry name" value="Glyco_trans_1"/>
</dbReference>
<dbReference type="AlphaFoldDB" id="A0AAQ3LFG5"/>
<dbReference type="Gene3D" id="3.40.50.2000">
    <property type="entry name" value="Glycogen Phosphorylase B"/>
    <property type="match status" value="2"/>
</dbReference>
<dbReference type="Pfam" id="PF00534">
    <property type="entry name" value="Glycos_transf_1"/>
    <property type="match status" value="1"/>
</dbReference>
<evidence type="ECO:0000259" key="2">
    <source>
        <dbReference type="Pfam" id="PF00534"/>
    </source>
</evidence>
<dbReference type="PANTHER" id="PTHR46401:SF2">
    <property type="entry name" value="GLYCOSYLTRANSFERASE WBBK-RELATED"/>
    <property type="match status" value="1"/>
</dbReference>
<accession>A0AAQ3LFG5</accession>
<dbReference type="GO" id="GO:0009103">
    <property type="term" value="P:lipopolysaccharide biosynthetic process"/>
    <property type="evidence" value="ECO:0007669"/>
    <property type="project" value="TreeGrafter"/>
</dbReference>
<keyword evidence="5" id="KW-1185">Reference proteome</keyword>
<protein>
    <submittedName>
        <fullName evidence="4">Glycosyltransferase family 1 protein</fullName>
    </submittedName>
</protein>
<dbReference type="PANTHER" id="PTHR46401">
    <property type="entry name" value="GLYCOSYLTRANSFERASE WBBK-RELATED"/>
    <property type="match status" value="1"/>
</dbReference>
<evidence type="ECO:0000259" key="3">
    <source>
        <dbReference type="Pfam" id="PF13439"/>
    </source>
</evidence>
<name>A0AAQ3LFG5_9BACT</name>
<dbReference type="Proteomes" id="UP001304300">
    <property type="component" value="Chromosome"/>
</dbReference>
<dbReference type="Pfam" id="PF13439">
    <property type="entry name" value="Glyco_transf_4"/>
    <property type="match status" value="1"/>
</dbReference>
<dbReference type="InterPro" id="IPR028098">
    <property type="entry name" value="Glyco_trans_4-like_N"/>
</dbReference>
<dbReference type="SUPFAM" id="SSF53756">
    <property type="entry name" value="UDP-Glycosyltransferase/glycogen phosphorylase"/>
    <property type="match status" value="1"/>
</dbReference>
<feature type="domain" description="Glycosyltransferase subfamily 4-like N-terminal" evidence="3">
    <location>
        <begin position="7"/>
        <end position="169"/>
    </location>
</feature>
<feature type="domain" description="Glycosyl transferase family 1" evidence="2">
    <location>
        <begin position="181"/>
        <end position="339"/>
    </location>
</feature>
<sequence length="372" mass="41951">MVQGGRSGVARYIIELVRSFAEMNQNDLDLYVLGLKSDQHFFPTITEDHWITIPQAFAKGPMNLLWHQLFLASKLRQLKIDILHIPSYRRILYKSPVPQVATIHDCAPFIMAAKYDASRNFFGTKVVPHLARRLPLIFTVSQATAKDITGYMKVDSKRIELAPNGIDHSHFKPQSSTAIKAFKERHKLHRPYFIYVARLEHPAKNHIRLIQAFEKFQSQSGLDYELILPGADWHGSETIRATVETSPERNRIRLAGFVKNDDLPLWYASSEALVFPSLMEGFGIPVIEAQGCGTLVACADATSLPEVAGEAATLFDGKNIDSMSKVMLQLSKLSSSKRNEKHKQGLQWASNFTWKATAQKCLKGYTKVLNKN</sequence>
<evidence type="ECO:0000256" key="1">
    <source>
        <dbReference type="ARBA" id="ARBA00022679"/>
    </source>
</evidence>
<reference evidence="4 5" key="1">
    <citation type="submission" date="2023-10" db="EMBL/GenBank/DDBJ databases">
        <title>Rubellicoccus peritrichatus gen. nov., sp. nov., isolated from an algae of coral reef tank.</title>
        <authorList>
            <person name="Luo J."/>
        </authorList>
    </citation>
    <scope>NUCLEOTIDE SEQUENCE [LARGE SCALE GENOMIC DNA]</scope>
    <source>
        <strain evidence="4 5">CR14</strain>
    </source>
</reference>
<dbReference type="RefSeq" id="WP_317836345.1">
    <property type="nucleotide sequence ID" value="NZ_CP136920.1"/>
</dbReference>
<dbReference type="EMBL" id="CP136920">
    <property type="protein sequence ID" value="WOO43747.1"/>
    <property type="molecule type" value="Genomic_DNA"/>
</dbReference>
<dbReference type="CDD" id="cd03809">
    <property type="entry name" value="GT4_MtfB-like"/>
    <property type="match status" value="1"/>
</dbReference>
<dbReference type="GO" id="GO:0016757">
    <property type="term" value="F:glycosyltransferase activity"/>
    <property type="evidence" value="ECO:0007669"/>
    <property type="project" value="InterPro"/>
</dbReference>
<keyword evidence="1" id="KW-0808">Transferase</keyword>